<evidence type="ECO:0000313" key="1">
    <source>
        <dbReference type="EMBL" id="JAD23802.1"/>
    </source>
</evidence>
<dbReference type="EMBL" id="GBRH01274093">
    <property type="protein sequence ID" value="JAD23802.1"/>
    <property type="molecule type" value="Transcribed_RNA"/>
</dbReference>
<organism evidence="1">
    <name type="scientific">Arundo donax</name>
    <name type="common">Giant reed</name>
    <name type="synonym">Donax arundinaceus</name>
    <dbReference type="NCBI Taxonomy" id="35708"/>
    <lineage>
        <taxon>Eukaryota</taxon>
        <taxon>Viridiplantae</taxon>
        <taxon>Streptophyta</taxon>
        <taxon>Embryophyta</taxon>
        <taxon>Tracheophyta</taxon>
        <taxon>Spermatophyta</taxon>
        <taxon>Magnoliopsida</taxon>
        <taxon>Liliopsida</taxon>
        <taxon>Poales</taxon>
        <taxon>Poaceae</taxon>
        <taxon>PACMAD clade</taxon>
        <taxon>Arundinoideae</taxon>
        <taxon>Arundineae</taxon>
        <taxon>Arundo</taxon>
    </lineage>
</organism>
<dbReference type="AlphaFoldDB" id="A0A0A8YML2"/>
<sequence length="48" mass="5331">MSQVGVRIERASSGPHIPRLTDRVWCFQDCTTTKLCSDSSIQVTESTC</sequence>
<name>A0A0A8YML2_ARUDO</name>
<reference evidence="1" key="2">
    <citation type="journal article" date="2015" name="Data Brief">
        <title>Shoot transcriptome of the giant reed, Arundo donax.</title>
        <authorList>
            <person name="Barrero R.A."/>
            <person name="Guerrero F.D."/>
            <person name="Moolhuijzen P."/>
            <person name="Goolsby J.A."/>
            <person name="Tidwell J."/>
            <person name="Bellgard S.E."/>
            <person name="Bellgard M.I."/>
        </authorList>
    </citation>
    <scope>NUCLEOTIDE SEQUENCE</scope>
    <source>
        <tissue evidence="1">Shoot tissue taken approximately 20 cm above the soil surface</tissue>
    </source>
</reference>
<accession>A0A0A8YML2</accession>
<protein>
    <submittedName>
        <fullName evidence="1">Uncharacterized protein</fullName>
    </submittedName>
</protein>
<proteinExistence type="predicted"/>
<reference evidence="1" key="1">
    <citation type="submission" date="2014-09" db="EMBL/GenBank/DDBJ databases">
        <authorList>
            <person name="Magalhaes I.L.F."/>
            <person name="Oliveira U."/>
            <person name="Santos F.R."/>
            <person name="Vidigal T.H.D.A."/>
            <person name="Brescovit A.D."/>
            <person name="Santos A.J."/>
        </authorList>
    </citation>
    <scope>NUCLEOTIDE SEQUENCE</scope>
    <source>
        <tissue evidence="1">Shoot tissue taken approximately 20 cm above the soil surface</tissue>
    </source>
</reference>